<dbReference type="AlphaFoldDB" id="A0A934RPR9"/>
<dbReference type="InterPro" id="IPR001940">
    <property type="entry name" value="Peptidase_S1C"/>
</dbReference>
<proteinExistence type="inferred from homology"/>
<accession>A0A934RPR9</accession>
<dbReference type="PRINTS" id="PR00834">
    <property type="entry name" value="PROTEASES2C"/>
</dbReference>
<evidence type="ECO:0000313" key="5">
    <source>
        <dbReference type="EMBL" id="MBK1834713.1"/>
    </source>
</evidence>
<protein>
    <submittedName>
        <fullName evidence="5">Serine protease</fullName>
    </submittedName>
</protein>
<dbReference type="Proteomes" id="UP000604083">
    <property type="component" value="Unassembled WGS sequence"/>
</dbReference>
<reference evidence="5" key="1">
    <citation type="submission" date="2021-01" db="EMBL/GenBank/DDBJ databases">
        <title>Modified the classification status of verrucomicrobia.</title>
        <authorList>
            <person name="Feng X."/>
        </authorList>
    </citation>
    <scope>NUCLEOTIDE SEQUENCE</scope>
    <source>
        <strain evidence="5">KCTC 12986</strain>
    </source>
</reference>
<dbReference type="InterPro" id="IPR001478">
    <property type="entry name" value="PDZ"/>
</dbReference>
<dbReference type="Pfam" id="PF13365">
    <property type="entry name" value="Trypsin_2"/>
    <property type="match status" value="1"/>
</dbReference>
<dbReference type="Gene3D" id="2.40.10.120">
    <property type="match status" value="1"/>
</dbReference>
<keyword evidence="6" id="KW-1185">Reference proteome</keyword>
<keyword evidence="2 5" id="KW-0645">Protease</keyword>
<organism evidence="5 6">
    <name type="scientific">Roseibacillus ishigakijimensis</name>
    <dbReference type="NCBI Taxonomy" id="454146"/>
    <lineage>
        <taxon>Bacteria</taxon>
        <taxon>Pseudomonadati</taxon>
        <taxon>Verrucomicrobiota</taxon>
        <taxon>Verrucomicrobiia</taxon>
        <taxon>Verrucomicrobiales</taxon>
        <taxon>Verrucomicrobiaceae</taxon>
        <taxon>Roseibacillus</taxon>
    </lineage>
</organism>
<dbReference type="PANTHER" id="PTHR22939:SF129">
    <property type="entry name" value="SERINE PROTEASE HTRA2, MITOCHONDRIAL"/>
    <property type="match status" value="1"/>
</dbReference>
<dbReference type="GO" id="GO:0004252">
    <property type="term" value="F:serine-type endopeptidase activity"/>
    <property type="evidence" value="ECO:0007669"/>
    <property type="project" value="InterPro"/>
</dbReference>
<sequence length="332" mass="35332">MMKVFSGGSLLAVFLATVWSVGAAERERHYFNDLEAPGSVEDLLNIQTTLQSILPQTRAATVCLELGEEKGSGSGVIVSPEGLILTAAHVSGGVNRSIEAVMEDGTRYPVRTLGLLSNTDAAMAQIEGEGPFPYVEIDRAETTRLGDWVMSLGHSGGFDLERGVVVRLGRLVRMANHSWQTDGTLIGGDSGGPLFDLHGRLVGIHSRVGKVKLENLHVPMAEFVRNWETMLAEEFVGEGPFAQPLPGYLGVNLETNEESGEVSISEVLSGQAAEKGGLQAGDVFLQVDGQPVAGVESLKELLAGTIEGQAVALTVRRDGKEETIEVKVGGRE</sequence>
<dbReference type="InterPro" id="IPR036034">
    <property type="entry name" value="PDZ_sf"/>
</dbReference>
<comment type="caution">
    <text evidence="5">The sequence shown here is derived from an EMBL/GenBank/DDBJ whole genome shotgun (WGS) entry which is preliminary data.</text>
</comment>
<evidence type="ECO:0000256" key="1">
    <source>
        <dbReference type="ARBA" id="ARBA00010541"/>
    </source>
</evidence>
<name>A0A934RPR9_9BACT</name>
<evidence type="ECO:0000256" key="2">
    <source>
        <dbReference type="ARBA" id="ARBA00022670"/>
    </source>
</evidence>
<comment type="similarity">
    <text evidence="1">Belongs to the peptidase S1C family.</text>
</comment>
<evidence type="ECO:0000313" key="6">
    <source>
        <dbReference type="Proteomes" id="UP000604083"/>
    </source>
</evidence>
<dbReference type="Pfam" id="PF13180">
    <property type="entry name" value="PDZ_2"/>
    <property type="match status" value="1"/>
</dbReference>
<dbReference type="PROSITE" id="PS50106">
    <property type="entry name" value="PDZ"/>
    <property type="match status" value="1"/>
</dbReference>
<dbReference type="EMBL" id="JAENIO010000029">
    <property type="protein sequence ID" value="MBK1834713.1"/>
    <property type="molecule type" value="Genomic_DNA"/>
</dbReference>
<dbReference type="InterPro" id="IPR009003">
    <property type="entry name" value="Peptidase_S1_PA"/>
</dbReference>
<evidence type="ECO:0000259" key="4">
    <source>
        <dbReference type="PROSITE" id="PS50106"/>
    </source>
</evidence>
<gene>
    <name evidence="5" type="ORF">JIN78_11625</name>
</gene>
<dbReference type="RefSeq" id="WP_377174577.1">
    <property type="nucleotide sequence ID" value="NZ_JBHUJA010000041.1"/>
</dbReference>
<dbReference type="SUPFAM" id="SSF50156">
    <property type="entry name" value="PDZ domain-like"/>
    <property type="match status" value="1"/>
</dbReference>
<dbReference type="Gene3D" id="2.30.42.10">
    <property type="match status" value="1"/>
</dbReference>
<dbReference type="GO" id="GO:0006508">
    <property type="term" value="P:proteolysis"/>
    <property type="evidence" value="ECO:0007669"/>
    <property type="project" value="UniProtKB-KW"/>
</dbReference>
<dbReference type="PANTHER" id="PTHR22939">
    <property type="entry name" value="SERINE PROTEASE FAMILY S1C HTRA-RELATED"/>
    <property type="match status" value="1"/>
</dbReference>
<keyword evidence="3" id="KW-0378">Hydrolase</keyword>
<feature type="domain" description="PDZ" evidence="4">
    <location>
        <begin position="247"/>
        <end position="319"/>
    </location>
</feature>
<dbReference type="SUPFAM" id="SSF50494">
    <property type="entry name" value="Trypsin-like serine proteases"/>
    <property type="match status" value="1"/>
</dbReference>
<evidence type="ECO:0000256" key="3">
    <source>
        <dbReference type="ARBA" id="ARBA00022801"/>
    </source>
</evidence>
<dbReference type="SMART" id="SM00228">
    <property type="entry name" value="PDZ"/>
    <property type="match status" value="1"/>
</dbReference>